<dbReference type="InterPro" id="IPR041373">
    <property type="entry name" value="RT_RNaseH"/>
</dbReference>
<comment type="caution">
    <text evidence="9">The sequence shown here is derived from an EMBL/GenBank/DDBJ whole genome shotgun (WGS) entry which is preliminary data.</text>
</comment>
<protein>
    <recommendedName>
        <fullName evidence="8">Integrase catalytic domain-containing protein</fullName>
    </recommendedName>
</protein>
<gene>
    <name evidence="9" type="ORF">PR048_009259</name>
</gene>
<dbReference type="InterPro" id="IPR043502">
    <property type="entry name" value="DNA/RNA_pol_sf"/>
</dbReference>
<keyword evidence="3" id="KW-0540">Nuclease</keyword>
<dbReference type="Pfam" id="PF17917">
    <property type="entry name" value="RT_RNaseH"/>
    <property type="match status" value="1"/>
</dbReference>
<dbReference type="EMBL" id="JARBHB010000003">
    <property type="protein sequence ID" value="KAJ8889757.1"/>
    <property type="molecule type" value="Genomic_DNA"/>
</dbReference>
<dbReference type="SUPFAM" id="SSF53098">
    <property type="entry name" value="Ribonuclease H-like"/>
    <property type="match status" value="2"/>
</dbReference>
<proteinExistence type="predicted"/>
<evidence type="ECO:0000313" key="9">
    <source>
        <dbReference type="EMBL" id="KAJ8889757.1"/>
    </source>
</evidence>
<dbReference type="InterPro" id="IPR012337">
    <property type="entry name" value="RNaseH-like_sf"/>
</dbReference>
<keyword evidence="4" id="KW-0255">Endonuclease</keyword>
<dbReference type="PANTHER" id="PTHR37984:SF9">
    <property type="entry name" value="INTEGRASE CATALYTIC DOMAIN-CONTAINING PROTEIN"/>
    <property type="match status" value="1"/>
</dbReference>
<keyword evidence="10" id="KW-1185">Reference proteome</keyword>
<sequence length="952" mass="109543">MTIPITWRGNTITVDVYVVQGLNEPLLGRSAIESLGILQWVEEVNQLCNKFDPRESYAKLFEGLGLMAATYTIRLKNDAVPVSLHAPRRVVVPLQPKLKPEIDRLVNMGIVSPVGRPTEWCSGIVIVSKLNGQIRLCVDLQLSTQLSKQSIQSYQLLMIHLHSYDRLKEDGTEHYENLDKVRKLEAAGINLNYKCAFGTDLVKFLGHVISSEGVKADLTRIEAIRDMSQPQSVTNVRRLLEMVNYIGKFVPNLMEITEPIRHQLKECNAFLWEEPQELPPSSNFITTQIRTCEWSRGLPIRNRGSIGAVGCRGGMETSYICIAITLCIREKHSQIEKEALALTWTCDRFYMYILAKDLLLITDHQPLVFIFGNKNIDELPPGFQSWNTSGKHFYTPDALSREPVKGTDESDRLAIDEIEEYAAQFMRHFPASDVRIEEVRRAQNLDATCRERDGLGDPHRFHHHVRHIDRTEEELSVVEGILMKGVNMLIPARLQNIMDCIHLVHLGNNKCTERARAKVWWPEPLLPSPLPQVPWEVVGIDLAERDGTHYLVVIDYYSQYPDIFQLPETETSTAISRKYGFSHVTSSPRYAQSNGQVEAAIKKVKNIIKRSAHPYLELLSYRSTSFSDLEYSIAQLLMSLSLWDTLPTTYQNLQPKVVDKNKFTVIHDEAKSRQKAHFDQRHRTRERFPLQPSQRVWVTDLQSVGKIIFEVARLEPLLPSPLPQVPWEVVGMDLAERDGTHYLVVIDYYSRYPEIFQLPETKTSTTISRSKTAFSRQGISREVRFDNGPQSYPLESENPTVRTMPRENIAVTQEEDDEDWAQLRSLSLEMFERQRREEDEECKGWPNLPAAQDKGRLTTPARKRGGGCKTSVLLKGREDVLHEVSCVNGGWRDWSGRDKGGSQQTEESLRKLGRTRILFIWRARCICRYWKLDFYLYENFSDQQFFWVWRVA</sequence>
<dbReference type="Gene3D" id="3.30.70.270">
    <property type="match status" value="1"/>
</dbReference>
<dbReference type="Proteomes" id="UP001159363">
    <property type="component" value="Chromosome 3"/>
</dbReference>
<feature type="domain" description="Integrase catalytic" evidence="8">
    <location>
        <begin position="722"/>
        <end position="790"/>
    </location>
</feature>
<keyword evidence="5" id="KW-0378">Hydrolase</keyword>
<feature type="region of interest" description="Disordered" evidence="7">
    <location>
        <begin position="839"/>
        <end position="863"/>
    </location>
</feature>
<dbReference type="PROSITE" id="PS50994">
    <property type="entry name" value="INTEGRASE"/>
    <property type="match status" value="1"/>
</dbReference>
<keyword evidence="1" id="KW-0808">Transferase</keyword>
<evidence type="ECO:0000256" key="2">
    <source>
        <dbReference type="ARBA" id="ARBA00022695"/>
    </source>
</evidence>
<keyword evidence="6" id="KW-0695">RNA-directed DNA polymerase</keyword>
<accession>A0ABQ9HZD6</accession>
<dbReference type="InterPro" id="IPR050951">
    <property type="entry name" value="Retrovirus_Pol_polyprotein"/>
</dbReference>
<dbReference type="InterPro" id="IPR001584">
    <property type="entry name" value="Integrase_cat-core"/>
</dbReference>
<dbReference type="PANTHER" id="PTHR37984">
    <property type="entry name" value="PROTEIN CBG26694"/>
    <property type="match status" value="1"/>
</dbReference>
<evidence type="ECO:0000313" key="10">
    <source>
        <dbReference type="Proteomes" id="UP001159363"/>
    </source>
</evidence>
<evidence type="ECO:0000256" key="6">
    <source>
        <dbReference type="ARBA" id="ARBA00022918"/>
    </source>
</evidence>
<evidence type="ECO:0000256" key="4">
    <source>
        <dbReference type="ARBA" id="ARBA00022759"/>
    </source>
</evidence>
<dbReference type="Gene3D" id="3.30.420.10">
    <property type="entry name" value="Ribonuclease H-like superfamily/Ribonuclease H"/>
    <property type="match status" value="2"/>
</dbReference>
<evidence type="ECO:0000256" key="1">
    <source>
        <dbReference type="ARBA" id="ARBA00022679"/>
    </source>
</evidence>
<dbReference type="InterPro" id="IPR043128">
    <property type="entry name" value="Rev_trsase/Diguanyl_cyclase"/>
</dbReference>
<dbReference type="InterPro" id="IPR036397">
    <property type="entry name" value="RNaseH_sf"/>
</dbReference>
<keyword evidence="2" id="KW-0548">Nucleotidyltransferase</keyword>
<organism evidence="9 10">
    <name type="scientific">Dryococelus australis</name>
    <dbReference type="NCBI Taxonomy" id="614101"/>
    <lineage>
        <taxon>Eukaryota</taxon>
        <taxon>Metazoa</taxon>
        <taxon>Ecdysozoa</taxon>
        <taxon>Arthropoda</taxon>
        <taxon>Hexapoda</taxon>
        <taxon>Insecta</taxon>
        <taxon>Pterygota</taxon>
        <taxon>Neoptera</taxon>
        <taxon>Polyneoptera</taxon>
        <taxon>Phasmatodea</taxon>
        <taxon>Verophasmatodea</taxon>
        <taxon>Anareolatae</taxon>
        <taxon>Phasmatidae</taxon>
        <taxon>Eurycanthinae</taxon>
        <taxon>Dryococelus</taxon>
    </lineage>
</organism>
<evidence type="ECO:0000259" key="8">
    <source>
        <dbReference type="PROSITE" id="PS50994"/>
    </source>
</evidence>
<evidence type="ECO:0000256" key="3">
    <source>
        <dbReference type="ARBA" id="ARBA00022722"/>
    </source>
</evidence>
<dbReference type="Gene3D" id="3.10.10.10">
    <property type="entry name" value="HIV Type 1 Reverse Transcriptase, subunit A, domain 1"/>
    <property type="match status" value="1"/>
</dbReference>
<evidence type="ECO:0000256" key="7">
    <source>
        <dbReference type="SAM" id="MobiDB-lite"/>
    </source>
</evidence>
<name>A0ABQ9HZD6_9NEOP</name>
<dbReference type="SUPFAM" id="SSF56672">
    <property type="entry name" value="DNA/RNA polymerases"/>
    <property type="match status" value="1"/>
</dbReference>
<reference evidence="9 10" key="1">
    <citation type="submission" date="2023-02" db="EMBL/GenBank/DDBJ databases">
        <title>LHISI_Scaffold_Assembly.</title>
        <authorList>
            <person name="Stuart O.P."/>
            <person name="Cleave R."/>
            <person name="Magrath M.J.L."/>
            <person name="Mikheyev A.S."/>
        </authorList>
    </citation>
    <scope>NUCLEOTIDE SEQUENCE [LARGE SCALE GENOMIC DNA]</scope>
    <source>
        <strain evidence="9">Daus_M_001</strain>
        <tissue evidence="9">Leg muscle</tissue>
    </source>
</reference>
<evidence type="ECO:0000256" key="5">
    <source>
        <dbReference type="ARBA" id="ARBA00022801"/>
    </source>
</evidence>